<keyword evidence="10" id="KW-1185">Reference proteome</keyword>
<sequence>MKITGWIFDVYAVDGGMRVWIIDAQGRKHRLLDPFSPAFYIGGPPASVRPLLTFLSRLNLPMEVTRAVGIEFYSGKTIPVTRVKLFNPIHFTKVVRWCASAAVKPEGSGISLYNCDLSLPQLYFFERKRFPLAFCEVEVDPSGTIQTVGLLDSIWRTDYTTPPLTTLILRMEGGSLRPDHTGPRRLEVTIDGRTSCLEADDEAGLIDRFDRLLLRHDPDLILSEWGDPYLLPQLMAMAKKKRFPLLLNREPDTGVVTRRERSYFTYGQVVHQAQAHLLLGRWHIDLHNSFLVDQTELEGLFEFARLSRIPVQQMARTTTGTGITSMQMALAFEDGILIPWRKQESEAFKSADQLLLTDKGGLTYAPKLGFHEAVAELDFASMYPATMARYNISPETINCPCCPHNLVPEIGHHLCTKRRGLIPRFLEPFLAKRAEYKRLKKTATDPEWKGRYDARQSALKWGMVTTFGYQGYKNARFGKIEAHEAITAYAREKLLQAKEIVEAEGFEMIHAIVDSLWIKKSGTTEADYEALAERISKACEIPIAFEGVYRWVLFPPSKSDPEIGVPNRYLGVFQNGEVKLRGIEARRGDTPPFIRAAQTEMIEILSQAKNREAYEALLPEIEAIREAYRERLKARRVSFWELAIAKTLSKSPSEYQKDSLTAIVAKELAGRGVRLSPGQSISYVITDAKSRVKSDRARALGFIDGSWGFDAEKYESLLIQAAEVLFPDPPDRFGQKNLLP</sequence>
<keyword evidence="3" id="KW-0808">Transferase</keyword>
<dbReference type="RefSeq" id="WP_168058744.1">
    <property type="nucleotide sequence ID" value="NZ_VTOW01000001.1"/>
</dbReference>
<dbReference type="EMBL" id="VTOW01000001">
    <property type="protein sequence ID" value="NKE70499.1"/>
    <property type="molecule type" value="Genomic_DNA"/>
</dbReference>
<evidence type="ECO:0000259" key="8">
    <source>
        <dbReference type="Pfam" id="PF00136"/>
    </source>
</evidence>
<dbReference type="GO" id="GO:0003677">
    <property type="term" value="F:DNA binding"/>
    <property type="evidence" value="ECO:0007669"/>
    <property type="project" value="UniProtKB-KW"/>
</dbReference>
<comment type="similarity">
    <text evidence="1">Belongs to the DNA polymerase type-B family.</text>
</comment>
<keyword evidence="5" id="KW-0239">DNA-directed DNA polymerase</keyword>
<gene>
    <name evidence="9" type="ORF">MNODULE_07075</name>
</gene>
<comment type="caution">
    <text evidence="9">The sequence shown here is derived from an EMBL/GenBank/DDBJ whole genome shotgun (WGS) entry which is preliminary data.</text>
</comment>
<evidence type="ECO:0000256" key="6">
    <source>
        <dbReference type="ARBA" id="ARBA00023125"/>
    </source>
</evidence>
<dbReference type="Gene3D" id="1.10.287.690">
    <property type="entry name" value="Helix hairpin bin"/>
    <property type="match status" value="1"/>
</dbReference>
<dbReference type="GO" id="GO:0003887">
    <property type="term" value="F:DNA-directed DNA polymerase activity"/>
    <property type="evidence" value="ECO:0007669"/>
    <property type="project" value="UniProtKB-KW"/>
</dbReference>
<dbReference type="InterPro" id="IPR006172">
    <property type="entry name" value="DNA-dir_DNA_pol_B"/>
</dbReference>
<dbReference type="InterPro" id="IPR043502">
    <property type="entry name" value="DNA/RNA_pol_sf"/>
</dbReference>
<evidence type="ECO:0000256" key="3">
    <source>
        <dbReference type="ARBA" id="ARBA00022679"/>
    </source>
</evidence>
<dbReference type="InterPro" id="IPR050240">
    <property type="entry name" value="DNA_pol_type-B"/>
</dbReference>
<evidence type="ECO:0000313" key="10">
    <source>
        <dbReference type="Proteomes" id="UP000534783"/>
    </source>
</evidence>
<dbReference type="Gene3D" id="3.90.1600.10">
    <property type="entry name" value="Palm domain of DNA polymerase"/>
    <property type="match status" value="1"/>
</dbReference>
<protein>
    <recommendedName>
        <fullName evidence="2">DNA-directed DNA polymerase</fullName>
        <ecNumber evidence="2">2.7.7.7</ecNumber>
    </recommendedName>
</protein>
<accession>A0A7X6DNN0</accession>
<dbReference type="PANTHER" id="PTHR10322:SF23">
    <property type="entry name" value="DNA POLYMERASE DELTA CATALYTIC SUBUNIT"/>
    <property type="match status" value="1"/>
</dbReference>
<dbReference type="Gene3D" id="1.10.132.60">
    <property type="entry name" value="DNA polymerase family B, C-terminal domain"/>
    <property type="match status" value="1"/>
</dbReference>
<dbReference type="SMART" id="SM00486">
    <property type="entry name" value="POLBc"/>
    <property type="match status" value="1"/>
</dbReference>
<keyword evidence="4" id="KW-0548">Nucleotidyltransferase</keyword>
<dbReference type="InterPro" id="IPR023211">
    <property type="entry name" value="DNA_pol_palm_dom_sf"/>
</dbReference>
<proteinExistence type="inferred from homology"/>
<evidence type="ECO:0000256" key="4">
    <source>
        <dbReference type="ARBA" id="ARBA00022695"/>
    </source>
</evidence>
<evidence type="ECO:0000256" key="7">
    <source>
        <dbReference type="ARBA" id="ARBA00049244"/>
    </source>
</evidence>
<dbReference type="InterPro" id="IPR042087">
    <property type="entry name" value="DNA_pol_B_thumb"/>
</dbReference>
<dbReference type="GO" id="GO:0000166">
    <property type="term" value="F:nucleotide binding"/>
    <property type="evidence" value="ECO:0007669"/>
    <property type="project" value="InterPro"/>
</dbReference>
<name>A0A7X6DNN0_9BACT</name>
<feature type="domain" description="DNA-directed DNA polymerase family B multifunctional" evidence="8">
    <location>
        <begin position="315"/>
        <end position="723"/>
    </location>
</feature>
<evidence type="ECO:0000256" key="2">
    <source>
        <dbReference type="ARBA" id="ARBA00012417"/>
    </source>
</evidence>
<dbReference type="SUPFAM" id="SSF53098">
    <property type="entry name" value="Ribonuclease H-like"/>
    <property type="match status" value="1"/>
</dbReference>
<dbReference type="PANTHER" id="PTHR10322">
    <property type="entry name" value="DNA POLYMERASE CATALYTIC SUBUNIT"/>
    <property type="match status" value="1"/>
</dbReference>
<dbReference type="Pfam" id="PF00136">
    <property type="entry name" value="DNA_pol_B"/>
    <property type="match status" value="1"/>
</dbReference>
<comment type="catalytic activity">
    <reaction evidence="7">
        <text>DNA(n) + a 2'-deoxyribonucleoside 5'-triphosphate = DNA(n+1) + diphosphate</text>
        <dbReference type="Rhea" id="RHEA:22508"/>
        <dbReference type="Rhea" id="RHEA-COMP:17339"/>
        <dbReference type="Rhea" id="RHEA-COMP:17340"/>
        <dbReference type="ChEBI" id="CHEBI:33019"/>
        <dbReference type="ChEBI" id="CHEBI:61560"/>
        <dbReference type="ChEBI" id="CHEBI:173112"/>
        <dbReference type="EC" id="2.7.7.7"/>
    </reaction>
</comment>
<reference evidence="9 10" key="1">
    <citation type="journal article" date="2020" name="Nature">
        <title>Bacterial chemolithoautotrophy via manganese oxidation.</title>
        <authorList>
            <person name="Yu H."/>
            <person name="Leadbetter J.R."/>
        </authorList>
    </citation>
    <scope>NUCLEOTIDE SEQUENCE [LARGE SCALE GENOMIC DNA]</scope>
    <source>
        <strain evidence="9 10">Mn-1</strain>
    </source>
</reference>
<keyword evidence="6" id="KW-0238">DNA-binding</keyword>
<dbReference type="CDD" id="cd05531">
    <property type="entry name" value="POLBc_B2"/>
    <property type="match status" value="1"/>
</dbReference>
<dbReference type="InterPro" id="IPR012337">
    <property type="entry name" value="RNaseH-like_sf"/>
</dbReference>
<evidence type="ECO:0000256" key="1">
    <source>
        <dbReference type="ARBA" id="ARBA00005755"/>
    </source>
</evidence>
<organism evidence="9 10">
    <name type="scientific">Candidatus Manganitrophus noduliformans</name>
    <dbReference type="NCBI Taxonomy" id="2606439"/>
    <lineage>
        <taxon>Bacteria</taxon>
        <taxon>Pseudomonadati</taxon>
        <taxon>Nitrospirota</taxon>
        <taxon>Nitrospiria</taxon>
        <taxon>Candidatus Troglogloeales</taxon>
        <taxon>Candidatus Manganitrophaceae</taxon>
        <taxon>Candidatus Manganitrophus</taxon>
    </lineage>
</organism>
<dbReference type="SUPFAM" id="SSF56672">
    <property type="entry name" value="DNA/RNA polymerases"/>
    <property type="match status" value="1"/>
</dbReference>
<dbReference type="Proteomes" id="UP000534783">
    <property type="component" value="Unassembled WGS sequence"/>
</dbReference>
<dbReference type="EC" id="2.7.7.7" evidence="2"/>
<evidence type="ECO:0000256" key="5">
    <source>
        <dbReference type="ARBA" id="ARBA00022932"/>
    </source>
</evidence>
<dbReference type="AlphaFoldDB" id="A0A7X6DNN0"/>
<dbReference type="InterPro" id="IPR006134">
    <property type="entry name" value="DNA-dir_DNA_pol_B_multi_dom"/>
</dbReference>
<dbReference type="GO" id="GO:0006261">
    <property type="term" value="P:DNA-templated DNA replication"/>
    <property type="evidence" value="ECO:0007669"/>
    <property type="project" value="TreeGrafter"/>
</dbReference>
<evidence type="ECO:0000313" key="9">
    <source>
        <dbReference type="EMBL" id="NKE70499.1"/>
    </source>
</evidence>